<accession>A0ABT8ALS6</accession>
<evidence type="ECO:0000256" key="1">
    <source>
        <dbReference type="SAM" id="MobiDB-lite"/>
    </source>
</evidence>
<feature type="region of interest" description="Disordered" evidence="1">
    <location>
        <begin position="1"/>
        <end position="69"/>
    </location>
</feature>
<gene>
    <name evidence="2" type="ORF">QWZ18_09445</name>
</gene>
<keyword evidence="3" id="KW-1185">Reference proteome</keyword>
<organism evidence="2 3">
    <name type="scientific">Methylobacterium longum</name>
    <dbReference type="NCBI Taxonomy" id="767694"/>
    <lineage>
        <taxon>Bacteria</taxon>
        <taxon>Pseudomonadati</taxon>
        <taxon>Pseudomonadota</taxon>
        <taxon>Alphaproteobacteria</taxon>
        <taxon>Hyphomicrobiales</taxon>
        <taxon>Methylobacteriaceae</taxon>
        <taxon>Methylobacterium</taxon>
    </lineage>
</organism>
<evidence type="ECO:0000313" key="3">
    <source>
        <dbReference type="Proteomes" id="UP001244297"/>
    </source>
</evidence>
<name>A0ABT8ALS6_9HYPH</name>
<reference evidence="3" key="1">
    <citation type="journal article" date="2019" name="Int. J. Syst. Evol. Microbiol.">
        <title>The Global Catalogue of Microorganisms (GCM) 10K type strain sequencing project: providing services to taxonomists for standard genome sequencing and annotation.</title>
        <authorList>
            <consortium name="The Broad Institute Genomics Platform"/>
            <consortium name="The Broad Institute Genome Sequencing Center for Infectious Disease"/>
            <person name="Wu L."/>
            <person name="Ma J."/>
        </authorList>
    </citation>
    <scope>NUCLEOTIDE SEQUENCE [LARGE SCALE GENOMIC DNA]</scope>
    <source>
        <strain evidence="3">CECT 7806</strain>
    </source>
</reference>
<sequence length="69" mass="7027">MARDQSGGANPSPEECAAGLRAGRKHLGADGFPQAAPTPASGPARAADDPETRRDAEDEARTAPLSRTA</sequence>
<dbReference type="Proteomes" id="UP001244297">
    <property type="component" value="Unassembled WGS sequence"/>
</dbReference>
<dbReference type="RefSeq" id="WP_238292530.1">
    <property type="nucleotide sequence ID" value="NZ_BPQS01000056.1"/>
</dbReference>
<evidence type="ECO:0000313" key="2">
    <source>
        <dbReference type="EMBL" id="MDN3570849.1"/>
    </source>
</evidence>
<dbReference type="EMBL" id="JAUFPT010000025">
    <property type="protein sequence ID" value="MDN3570849.1"/>
    <property type="molecule type" value="Genomic_DNA"/>
</dbReference>
<comment type="caution">
    <text evidence="2">The sequence shown here is derived from an EMBL/GenBank/DDBJ whole genome shotgun (WGS) entry which is preliminary data.</text>
</comment>
<protein>
    <submittedName>
        <fullName evidence="2">Uncharacterized protein</fullName>
    </submittedName>
</protein>
<proteinExistence type="predicted"/>
<feature type="compositionally biased region" description="Basic and acidic residues" evidence="1">
    <location>
        <begin position="46"/>
        <end position="61"/>
    </location>
</feature>